<protein>
    <submittedName>
        <fullName evidence="7">Threonine transporter RhtB</fullName>
    </submittedName>
</protein>
<dbReference type="InterPro" id="IPR001123">
    <property type="entry name" value="LeuE-type"/>
</dbReference>
<proteinExistence type="predicted"/>
<evidence type="ECO:0000256" key="4">
    <source>
        <dbReference type="ARBA" id="ARBA00022989"/>
    </source>
</evidence>
<keyword evidence="5 6" id="KW-0472">Membrane</keyword>
<gene>
    <name evidence="7" type="ORF">GCM10007315_13030</name>
</gene>
<sequence length="206" mass="21723">MTVSLWELGVYALAMAGLWVVPGPVWVALIARALSGGFASAWPLAVGVVLGDLIWPICAIFGLSWVLSVYGDFLSVLRWVASGVFVLMGAMLIRKPAAALSADSRLTKPGRWAGFLTGLAAVIGNPKAILFYMGVLPGFFNLGRVTAPDIAAILFISALVPLLGNLVLALFVDRARALISSPENLHRINIGSGLLLILVGVVIVFT</sequence>
<keyword evidence="4 6" id="KW-1133">Transmembrane helix</keyword>
<evidence type="ECO:0000256" key="3">
    <source>
        <dbReference type="ARBA" id="ARBA00022692"/>
    </source>
</evidence>
<feature type="transmembrane region" description="Helical" evidence="6">
    <location>
        <begin position="41"/>
        <end position="67"/>
    </location>
</feature>
<reference evidence="7" key="1">
    <citation type="journal article" date="2014" name="Int. J. Syst. Evol. Microbiol.">
        <title>Complete genome sequence of Corynebacterium casei LMG S-19264T (=DSM 44701T), isolated from a smear-ripened cheese.</title>
        <authorList>
            <consortium name="US DOE Joint Genome Institute (JGI-PGF)"/>
            <person name="Walter F."/>
            <person name="Albersmeier A."/>
            <person name="Kalinowski J."/>
            <person name="Ruckert C."/>
        </authorList>
    </citation>
    <scope>NUCLEOTIDE SEQUENCE</scope>
    <source>
        <strain evidence="7">KCTC 23310</strain>
    </source>
</reference>
<dbReference type="Proteomes" id="UP000638981">
    <property type="component" value="Unassembled WGS sequence"/>
</dbReference>
<keyword evidence="3 6" id="KW-0812">Transmembrane</keyword>
<feature type="transmembrane region" description="Helical" evidence="6">
    <location>
        <begin position="12"/>
        <end position="34"/>
    </location>
</feature>
<evidence type="ECO:0000256" key="1">
    <source>
        <dbReference type="ARBA" id="ARBA00004651"/>
    </source>
</evidence>
<dbReference type="PANTHER" id="PTHR30086">
    <property type="entry name" value="ARGININE EXPORTER PROTEIN ARGO"/>
    <property type="match status" value="1"/>
</dbReference>
<keyword evidence="2" id="KW-1003">Cell membrane</keyword>
<accession>A0A918WJF5</accession>
<dbReference type="PANTHER" id="PTHR30086:SF20">
    <property type="entry name" value="ARGININE EXPORTER PROTEIN ARGO-RELATED"/>
    <property type="match status" value="1"/>
</dbReference>
<feature type="transmembrane region" description="Helical" evidence="6">
    <location>
        <begin position="73"/>
        <end position="93"/>
    </location>
</feature>
<feature type="transmembrane region" description="Helical" evidence="6">
    <location>
        <begin position="184"/>
        <end position="205"/>
    </location>
</feature>
<dbReference type="GO" id="GO:0005886">
    <property type="term" value="C:plasma membrane"/>
    <property type="evidence" value="ECO:0007669"/>
    <property type="project" value="UniProtKB-SubCell"/>
</dbReference>
<comment type="caution">
    <text evidence="7">The sequence shown here is derived from an EMBL/GenBank/DDBJ whole genome shotgun (WGS) entry which is preliminary data.</text>
</comment>
<dbReference type="EMBL" id="BMYJ01000003">
    <property type="protein sequence ID" value="GHC51988.1"/>
    <property type="molecule type" value="Genomic_DNA"/>
</dbReference>
<name>A0A918WJF5_9RHOB</name>
<evidence type="ECO:0000313" key="7">
    <source>
        <dbReference type="EMBL" id="GHC51988.1"/>
    </source>
</evidence>
<dbReference type="GO" id="GO:0015171">
    <property type="term" value="F:amino acid transmembrane transporter activity"/>
    <property type="evidence" value="ECO:0007669"/>
    <property type="project" value="TreeGrafter"/>
</dbReference>
<dbReference type="AlphaFoldDB" id="A0A918WJF5"/>
<feature type="transmembrane region" description="Helical" evidence="6">
    <location>
        <begin position="150"/>
        <end position="172"/>
    </location>
</feature>
<evidence type="ECO:0000313" key="8">
    <source>
        <dbReference type="Proteomes" id="UP000638981"/>
    </source>
</evidence>
<dbReference type="Pfam" id="PF01810">
    <property type="entry name" value="LysE"/>
    <property type="match status" value="1"/>
</dbReference>
<evidence type="ECO:0000256" key="2">
    <source>
        <dbReference type="ARBA" id="ARBA00022475"/>
    </source>
</evidence>
<dbReference type="RefSeq" id="WP_189410815.1">
    <property type="nucleotide sequence ID" value="NZ_BMYJ01000003.1"/>
</dbReference>
<organism evidence="7 8">
    <name type="scientific">Neogemmobacter tilapiae</name>
    <dbReference type="NCBI Taxonomy" id="875041"/>
    <lineage>
        <taxon>Bacteria</taxon>
        <taxon>Pseudomonadati</taxon>
        <taxon>Pseudomonadota</taxon>
        <taxon>Alphaproteobacteria</taxon>
        <taxon>Rhodobacterales</taxon>
        <taxon>Paracoccaceae</taxon>
        <taxon>Neogemmobacter</taxon>
    </lineage>
</organism>
<comment type="subcellular location">
    <subcellularLocation>
        <location evidence="1">Cell membrane</location>
        <topology evidence="1">Multi-pass membrane protein</topology>
    </subcellularLocation>
</comment>
<feature type="transmembrane region" description="Helical" evidence="6">
    <location>
        <begin position="113"/>
        <end position="135"/>
    </location>
</feature>
<evidence type="ECO:0000256" key="6">
    <source>
        <dbReference type="SAM" id="Phobius"/>
    </source>
</evidence>
<reference evidence="7" key="2">
    <citation type="submission" date="2020-09" db="EMBL/GenBank/DDBJ databases">
        <authorList>
            <person name="Sun Q."/>
            <person name="Kim S."/>
        </authorList>
    </citation>
    <scope>NUCLEOTIDE SEQUENCE</scope>
    <source>
        <strain evidence="7">KCTC 23310</strain>
    </source>
</reference>
<evidence type="ECO:0000256" key="5">
    <source>
        <dbReference type="ARBA" id="ARBA00023136"/>
    </source>
</evidence>
<keyword evidence="8" id="KW-1185">Reference proteome</keyword>